<proteinExistence type="predicted"/>
<protein>
    <recommendedName>
        <fullName evidence="2">Amidohydrolase-related domain-containing protein</fullName>
    </recommendedName>
</protein>
<evidence type="ECO:0000313" key="3">
    <source>
        <dbReference type="EMBL" id="VAX20261.1"/>
    </source>
</evidence>
<name>A0A3B1C0H7_9ZZZZ</name>
<dbReference type="InterPro" id="IPR032465">
    <property type="entry name" value="ACMSD"/>
</dbReference>
<dbReference type="AlphaFoldDB" id="A0A3B1C0H7"/>
<evidence type="ECO:0000256" key="1">
    <source>
        <dbReference type="ARBA" id="ARBA00023239"/>
    </source>
</evidence>
<dbReference type="InterPro" id="IPR032466">
    <property type="entry name" value="Metal_Hydrolase"/>
</dbReference>
<feature type="domain" description="Amidohydrolase-related" evidence="2">
    <location>
        <begin position="81"/>
        <end position="300"/>
    </location>
</feature>
<dbReference type="EMBL" id="UOGC01000102">
    <property type="protein sequence ID" value="VAX20261.1"/>
    <property type="molecule type" value="Genomic_DNA"/>
</dbReference>
<sequence>MIIDSHVHLVTAGMIDKMLKRYDGVGKGIASKAFAQGNHGFISNSFIKFLKGMSIRKHADLWATELDKNKIDRALFLPISENNDELFEFIKLHPNRFTGYVYLDKPASKQGVKTLKKWIETGAFRGLKLYPTIQGVSAADERLFPLYEMAGRLSIPILFHFGITMAPIYDYRYTNPIDLSLPSRLFPDTNFIIAHFGAGYFREALMLGYRSHNIHLDTSGTNNWREYLPDVMPLNKIFKRALEVYGPKKILFGTDSILNDKAGYRSHILKEQKKALSSLKVTKKDRDLLMGGTAVRLFGL</sequence>
<dbReference type="Gene3D" id="3.20.20.140">
    <property type="entry name" value="Metal-dependent hydrolases"/>
    <property type="match status" value="1"/>
</dbReference>
<accession>A0A3B1C0H7</accession>
<dbReference type="InterPro" id="IPR006680">
    <property type="entry name" value="Amidohydro-rel"/>
</dbReference>
<dbReference type="Pfam" id="PF04909">
    <property type="entry name" value="Amidohydro_2"/>
    <property type="match status" value="1"/>
</dbReference>
<dbReference type="PANTHER" id="PTHR21240">
    <property type="entry name" value="2-AMINO-3-CARBOXYLMUCONATE-6-SEMIALDEHYDE DECARBOXYLASE"/>
    <property type="match status" value="1"/>
</dbReference>
<keyword evidence="1" id="KW-0456">Lyase</keyword>
<dbReference type="GO" id="GO:0016831">
    <property type="term" value="F:carboxy-lyase activity"/>
    <property type="evidence" value="ECO:0007669"/>
    <property type="project" value="InterPro"/>
</dbReference>
<reference evidence="3" key="1">
    <citation type="submission" date="2018-06" db="EMBL/GenBank/DDBJ databases">
        <authorList>
            <person name="Zhirakovskaya E."/>
        </authorList>
    </citation>
    <scope>NUCLEOTIDE SEQUENCE</scope>
</reference>
<gene>
    <name evidence="3" type="ORF">MNBD_NITROSPINAE01-297</name>
</gene>
<dbReference type="GO" id="GO:0016787">
    <property type="term" value="F:hydrolase activity"/>
    <property type="evidence" value="ECO:0007669"/>
    <property type="project" value="InterPro"/>
</dbReference>
<dbReference type="SUPFAM" id="SSF51556">
    <property type="entry name" value="Metallo-dependent hydrolases"/>
    <property type="match status" value="1"/>
</dbReference>
<evidence type="ECO:0000259" key="2">
    <source>
        <dbReference type="Pfam" id="PF04909"/>
    </source>
</evidence>
<organism evidence="3">
    <name type="scientific">hydrothermal vent metagenome</name>
    <dbReference type="NCBI Taxonomy" id="652676"/>
    <lineage>
        <taxon>unclassified sequences</taxon>
        <taxon>metagenomes</taxon>
        <taxon>ecological metagenomes</taxon>
    </lineage>
</organism>